<comment type="caution">
    <text evidence="4">The sequence shown here is derived from an EMBL/GenBank/DDBJ whole genome shotgun (WGS) entry which is preliminary data.</text>
</comment>
<sequence>MRTIDETKKQRVEQAVLELVQSNGIQGLTFGKIATQAGVSSGTPYIYFHDKEDMLSKIYVQVKEIMDAGLDEEISQGTTLQDQLFLGALHFARNMLAHPLETVYLRAIRANPQAVTPEAIKQGSARSSTMRNLYQKAIEADILVTNREDYINALLFAPFMDFMATRHAARQPVTLSELTTMINMSLAALIKHTD</sequence>
<dbReference type="PROSITE" id="PS50977">
    <property type="entry name" value="HTH_TETR_2"/>
    <property type="match status" value="1"/>
</dbReference>
<proteinExistence type="predicted"/>
<feature type="DNA-binding region" description="H-T-H motif" evidence="2">
    <location>
        <begin position="29"/>
        <end position="48"/>
    </location>
</feature>
<dbReference type="Proteomes" id="UP000466388">
    <property type="component" value="Unassembled WGS sequence"/>
</dbReference>
<keyword evidence="1 2" id="KW-0238">DNA-binding</keyword>
<organism evidence="4 5">
    <name type="scientific">Secundilactobacillus folii</name>
    <dbReference type="NCBI Taxonomy" id="2678357"/>
    <lineage>
        <taxon>Bacteria</taxon>
        <taxon>Bacillati</taxon>
        <taxon>Bacillota</taxon>
        <taxon>Bacilli</taxon>
        <taxon>Lactobacillales</taxon>
        <taxon>Lactobacillaceae</taxon>
        <taxon>Secundilactobacillus</taxon>
    </lineage>
</organism>
<accession>A0A7X2XV42</accession>
<dbReference type="PANTHER" id="PTHR43479:SF11">
    <property type="entry name" value="ACREF_ENVCD OPERON REPRESSOR-RELATED"/>
    <property type="match status" value="1"/>
</dbReference>
<evidence type="ECO:0000259" key="3">
    <source>
        <dbReference type="PROSITE" id="PS50977"/>
    </source>
</evidence>
<dbReference type="InterPro" id="IPR050624">
    <property type="entry name" value="HTH-type_Tx_Regulator"/>
</dbReference>
<dbReference type="Pfam" id="PF00440">
    <property type="entry name" value="TetR_N"/>
    <property type="match status" value="1"/>
</dbReference>
<dbReference type="AlphaFoldDB" id="A0A7X2XV42"/>
<reference evidence="4 5" key="1">
    <citation type="submission" date="2019-11" db="EMBL/GenBank/DDBJ databases">
        <title>Lactobacillus sp. nov. CRM56-3, isolated from fermented tea leaves.</title>
        <authorList>
            <person name="Phuengjayaem S."/>
            <person name="Tanasupawat S."/>
        </authorList>
    </citation>
    <scope>NUCLEOTIDE SEQUENCE [LARGE SCALE GENOMIC DNA]</scope>
    <source>
        <strain evidence="4 5">CRM56-3</strain>
    </source>
</reference>
<evidence type="ECO:0000256" key="2">
    <source>
        <dbReference type="PROSITE-ProRule" id="PRU00335"/>
    </source>
</evidence>
<dbReference type="SUPFAM" id="SSF46689">
    <property type="entry name" value="Homeodomain-like"/>
    <property type="match status" value="1"/>
</dbReference>
<dbReference type="InterPro" id="IPR001647">
    <property type="entry name" value="HTH_TetR"/>
</dbReference>
<dbReference type="PRINTS" id="PR00455">
    <property type="entry name" value="HTHTETR"/>
</dbReference>
<gene>
    <name evidence="4" type="ORF">GM612_02415</name>
</gene>
<evidence type="ECO:0000313" key="5">
    <source>
        <dbReference type="Proteomes" id="UP000466388"/>
    </source>
</evidence>
<dbReference type="InterPro" id="IPR009057">
    <property type="entry name" value="Homeodomain-like_sf"/>
</dbReference>
<evidence type="ECO:0000256" key="1">
    <source>
        <dbReference type="ARBA" id="ARBA00023125"/>
    </source>
</evidence>
<dbReference type="Gene3D" id="1.10.357.10">
    <property type="entry name" value="Tetracycline Repressor, domain 2"/>
    <property type="match status" value="1"/>
</dbReference>
<protein>
    <submittedName>
        <fullName evidence="4">TetR family transcriptional regulator</fullName>
    </submittedName>
</protein>
<evidence type="ECO:0000313" key="4">
    <source>
        <dbReference type="EMBL" id="MTV81508.1"/>
    </source>
</evidence>
<keyword evidence="5" id="KW-1185">Reference proteome</keyword>
<dbReference type="GO" id="GO:0003677">
    <property type="term" value="F:DNA binding"/>
    <property type="evidence" value="ECO:0007669"/>
    <property type="project" value="UniProtKB-UniRule"/>
</dbReference>
<feature type="domain" description="HTH tetR-type" evidence="3">
    <location>
        <begin position="6"/>
        <end position="66"/>
    </location>
</feature>
<name>A0A7X2XV42_9LACO</name>
<dbReference type="EMBL" id="WNJO01000002">
    <property type="protein sequence ID" value="MTV81508.1"/>
    <property type="molecule type" value="Genomic_DNA"/>
</dbReference>
<dbReference type="PANTHER" id="PTHR43479">
    <property type="entry name" value="ACREF/ENVCD OPERON REPRESSOR-RELATED"/>
    <property type="match status" value="1"/>
</dbReference>